<feature type="binding site" evidence="2">
    <location>
        <position position="104"/>
    </location>
    <ligand>
        <name>Mn(2+)</name>
        <dbReference type="ChEBI" id="CHEBI:29035"/>
        <label>2</label>
    </ligand>
</feature>
<feature type="binding site" evidence="2">
    <location>
        <position position="358"/>
    </location>
    <ligand>
        <name>Mn(2+)</name>
        <dbReference type="ChEBI" id="CHEBI:29035"/>
        <label>2</label>
    </ligand>
</feature>
<dbReference type="InterPro" id="IPR017439">
    <property type="entry name" value="Amidohydrolase"/>
</dbReference>
<keyword evidence="1" id="KW-0378">Hydrolase</keyword>
<dbReference type="InterPro" id="IPR011650">
    <property type="entry name" value="Peptidase_M20_dimer"/>
</dbReference>
<feature type="binding site" evidence="2">
    <location>
        <position position="102"/>
    </location>
    <ligand>
        <name>Mn(2+)</name>
        <dbReference type="ChEBI" id="CHEBI:29035"/>
        <label>2</label>
    </ligand>
</feature>
<comment type="cofactor">
    <cofactor evidence="2">
        <name>Mn(2+)</name>
        <dbReference type="ChEBI" id="CHEBI:29035"/>
    </cofactor>
    <text evidence="2">The Mn(2+) ion enhances activity.</text>
</comment>
<dbReference type="Proteomes" id="UP001144805">
    <property type="component" value="Unassembled WGS sequence"/>
</dbReference>
<dbReference type="InterPro" id="IPR002933">
    <property type="entry name" value="Peptidase_M20"/>
</dbReference>
<dbReference type="PANTHER" id="PTHR11014">
    <property type="entry name" value="PEPTIDASE M20 FAMILY MEMBER"/>
    <property type="match status" value="1"/>
</dbReference>
<keyword evidence="2" id="KW-0464">Manganese</keyword>
<dbReference type="PIRSF" id="PIRSF005962">
    <property type="entry name" value="Pept_M20D_amidohydro"/>
    <property type="match status" value="1"/>
</dbReference>
<evidence type="ECO:0000259" key="3">
    <source>
        <dbReference type="Pfam" id="PF07687"/>
    </source>
</evidence>
<dbReference type="Pfam" id="PF07687">
    <property type="entry name" value="M20_dimer"/>
    <property type="match status" value="1"/>
</dbReference>
<sequence>MPFNNRIADLAHEAAAWRHDFHAHPEVLYEVHRTAARISELLTGFGVDEVATGIGGTGVVGIVHGNRPGKTIGLRAEMDALPMTEATGLPYASTYPGRMHACGHDGHAAMLLGAAKYLSETRDFAGSVALIFQPAEEGGAGGRAIAEDGLFQRWPIEEVYALHNMPGVPEGHFMTRPNAILASADTFDIVIEGKGGHAAWPHTIADVIVAAGQIIAALQTIVSRETDPLKSAVLSLTRLEGGSAYNVMPDSARLSGTFRALDTSVRDRVEKRLVEISEGIAAALNVRATVTIDRICGVVANDPSRTAFCADVATALVGAEKVTTDMDPLMGGDDFCYLLDHRPGSYVFVGNGDTAALHTVQYDFNDRLIPLGVAYWVRLAQAASSSSL</sequence>
<dbReference type="CDD" id="cd05666">
    <property type="entry name" value="M20_Acy1-like"/>
    <property type="match status" value="1"/>
</dbReference>
<dbReference type="EMBL" id="JAPKNK010000009">
    <property type="protein sequence ID" value="MCX5571378.1"/>
    <property type="molecule type" value="Genomic_DNA"/>
</dbReference>
<protein>
    <submittedName>
        <fullName evidence="4">M20 family metallopeptidase</fullName>
    </submittedName>
</protein>
<gene>
    <name evidence="4" type="ORF">OSH07_19415</name>
</gene>
<dbReference type="Gene3D" id="3.30.70.360">
    <property type="match status" value="1"/>
</dbReference>
<dbReference type="Gene3D" id="3.40.630.10">
    <property type="entry name" value="Zn peptidases"/>
    <property type="match status" value="1"/>
</dbReference>
<feature type="domain" description="Peptidase M20 dimerisation" evidence="3">
    <location>
        <begin position="186"/>
        <end position="278"/>
    </location>
</feature>
<dbReference type="GO" id="GO:0019877">
    <property type="term" value="P:diaminopimelate biosynthetic process"/>
    <property type="evidence" value="ECO:0007669"/>
    <property type="project" value="UniProtKB-ARBA"/>
</dbReference>
<accession>A0A9X3E8F4</accession>
<organism evidence="4 5">
    <name type="scientific">Kaistia nematophila</name>
    <dbReference type="NCBI Taxonomy" id="2994654"/>
    <lineage>
        <taxon>Bacteria</taxon>
        <taxon>Pseudomonadati</taxon>
        <taxon>Pseudomonadota</taxon>
        <taxon>Alphaproteobacteria</taxon>
        <taxon>Hyphomicrobiales</taxon>
        <taxon>Kaistiaceae</taxon>
        <taxon>Kaistia</taxon>
    </lineage>
</organism>
<evidence type="ECO:0000256" key="1">
    <source>
        <dbReference type="ARBA" id="ARBA00022801"/>
    </source>
</evidence>
<dbReference type="GO" id="GO:0050118">
    <property type="term" value="F:N-acetyldiaminopimelate deacetylase activity"/>
    <property type="evidence" value="ECO:0007669"/>
    <property type="project" value="UniProtKB-ARBA"/>
</dbReference>
<dbReference type="SUPFAM" id="SSF53187">
    <property type="entry name" value="Zn-dependent exopeptidases"/>
    <property type="match status" value="1"/>
</dbReference>
<evidence type="ECO:0000313" key="4">
    <source>
        <dbReference type="EMBL" id="MCX5571378.1"/>
    </source>
</evidence>
<keyword evidence="5" id="KW-1185">Reference proteome</keyword>
<comment type="caution">
    <text evidence="4">The sequence shown here is derived from an EMBL/GenBank/DDBJ whole genome shotgun (WGS) entry which is preliminary data.</text>
</comment>
<dbReference type="AlphaFoldDB" id="A0A9X3E8F4"/>
<keyword evidence="2" id="KW-0479">Metal-binding</keyword>
<reference evidence="4" key="1">
    <citation type="submission" date="2022-11" db="EMBL/GenBank/DDBJ databases">
        <title>Biodiversity and phylogenetic relationships of bacteria.</title>
        <authorList>
            <person name="Machado R.A.R."/>
            <person name="Bhat A."/>
            <person name="Loulou A."/>
            <person name="Kallel S."/>
        </authorList>
    </citation>
    <scope>NUCLEOTIDE SEQUENCE</scope>
    <source>
        <strain evidence="4">K-TC2</strain>
    </source>
</reference>
<dbReference type="RefSeq" id="WP_266340325.1">
    <property type="nucleotide sequence ID" value="NZ_JAPKNK010000009.1"/>
</dbReference>
<evidence type="ECO:0000313" key="5">
    <source>
        <dbReference type="Proteomes" id="UP001144805"/>
    </source>
</evidence>
<dbReference type="InterPro" id="IPR036264">
    <property type="entry name" value="Bact_exopeptidase_dim_dom"/>
</dbReference>
<dbReference type="GO" id="GO:0046872">
    <property type="term" value="F:metal ion binding"/>
    <property type="evidence" value="ECO:0007669"/>
    <property type="project" value="UniProtKB-KW"/>
</dbReference>
<dbReference type="SUPFAM" id="SSF55031">
    <property type="entry name" value="Bacterial exopeptidase dimerisation domain"/>
    <property type="match status" value="1"/>
</dbReference>
<proteinExistence type="predicted"/>
<feature type="binding site" evidence="2">
    <location>
        <position position="137"/>
    </location>
    <ligand>
        <name>Mn(2+)</name>
        <dbReference type="ChEBI" id="CHEBI:29035"/>
        <label>2</label>
    </ligand>
</feature>
<dbReference type="NCBIfam" id="TIGR01891">
    <property type="entry name" value="amidohydrolases"/>
    <property type="match status" value="1"/>
</dbReference>
<evidence type="ECO:0000256" key="2">
    <source>
        <dbReference type="PIRSR" id="PIRSR005962-1"/>
    </source>
</evidence>
<dbReference type="PANTHER" id="PTHR11014:SF63">
    <property type="entry name" value="METALLOPEPTIDASE, PUTATIVE (AFU_ORTHOLOGUE AFUA_6G09600)-RELATED"/>
    <property type="match status" value="1"/>
</dbReference>
<feature type="binding site" evidence="2">
    <location>
        <position position="163"/>
    </location>
    <ligand>
        <name>Mn(2+)</name>
        <dbReference type="ChEBI" id="CHEBI:29035"/>
        <label>2</label>
    </ligand>
</feature>
<dbReference type="Pfam" id="PF01546">
    <property type="entry name" value="Peptidase_M20"/>
    <property type="match status" value="1"/>
</dbReference>
<name>A0A9X3E8F4_9HYPH</name>
<dbReference type="FunFam" id="3.30.70.360:FF:000001">
    <property type="entry name" value="N-acetyldiaminopimelate deacetylase"/>
    <property type="match status" value="1"/>
</dbReference>